<evidence type="ECO:0000313" key="4">
    <source>
        <dbReference type="RefSeq" id="XP_028031792.1"/>
    </source>
</evidence>
<dbReference type="GO" id="GO:0008270">
    <property type="term" value="F:zinc ion binding"/>
    <property type="evidence" value="ECO:0007669"/>
    <property type="project" value="UniProtKB-KW"/>
</dbReference>
<accession>A0A6J2JS62</accession>
<sequence>MTFGAWNVRTLLDRDGNACPERKTAIVARELHRYNVDVAALSETHLADEGELVEVGAGYTFFWKGTAASETRHSGVGFAIKNHLVKRLEEYPVHISDRVTTLRVHLDKDNYLNVISVYAPTLDKSDDIKDKFYGEVTLCLDSINAREQVLLLGDFNARVGRDYEAWPGVLGRHGVGNMNSNGQLLLSLCAQYGLAITNTMFRLAAKYKTTWMHPRSKHWHLIDYAIVRQRDFSQVQITRVMRGAHCWSDHRLIVTKLRLRLRRPRRSPMKKLASLDIEKLRDPEVRKNYAEVLSKKLLPVNETGDVDADWGALSSHIMDTASIALGRKCRRNEDWFDGNDEVLRAALDKHRDLLRQHRRRKGSVAAVKASDLELRKLSRQIKEKWCQDKAIHMQWLPDTNHLGEFYSEVRKLMGTSNHAKVPLRALDSRHLLTSKEDVLRRWAEHFNALLNVDRSADLQSIALMPQLPLALDHGHETLTIKLGEDVLKQVDKFRYLGNTLTSKCDLDDEINSRVGAAAAAFGKLYSKVFCSHDLKLATKISVYMAIVLPSLLYSSESWCVYRRHIRTLDRFHLKCLRAVMKIRWSDRVRNTEVLRRANVGGIETYLMRRQLRWCGHVSRMTEERVAKRIFFSELQDGKRKHGGQLLRYKDVVKRHMKRCDIEPSQWERLAAQRPEWRRMVNSKVREFEDQRKADLDYKRDQLKARPLAAITYNYENGVLTCPQCARSFAAKIGYISHLRVHERQIDG</sequence>
<dbReference type="OrthoDB" id="410381at2759"/>
<dbReference type="SUPFAM" id="SSF56219">
    <property type="entry name" value="DNase I-like"/>
    <property type="match status" value="1"/>
</dbReference>
<dbReference type="InterPro" id="IPR036691">
    <property type="entry name" value="Endo/exonu/phosph_ase_sf"/>
</dbReference>
<dbReference type="PANTHER" id="PTHR47027">
    <property type="entry name" value="REVERSE TRANSCRIPTASE DOMAIN-CONTAINING PROTEIN"/>
    <property type="match status" value="1"/>
</dbReference>
<name>A0A6J2JS62_BOMMA</name>
<dbReference type="Proteomes" id="UP000504629">
    <property type="component" value="Unplaced"/>
</dbReference>
<protein>
    <submittedName>
        <fullName evidence="4">Uncharacterized protein LOC114244238</fullName>
    </submittedName>
</protein>
<dbReference type="AlphaFoldDB" id="A0A6J2JS62"/>
<keyword evidence="1" id="KW-0863">Zinc-finger</keyword>
<dbReference type="KEGG" id="bman:114244238"/>
<dbReference type="InterPro" id="IPR005135">
    <property type="entry name" value="Endo/exonuclease/phosphatase"/>
</dbReference>
<dbReference type="GeneID" id="114244238"/>
<keyword evidence="3" id="KW-1185">Reference proteome</keyword>
<dbReference type="PROSITE" id="PS00028">
    <property type="entry name" value="ZINC_FINGER_C2H2_1"/>
    <property type="match status" value="1"/>
</dbReference>
<dbReference type="GO" id="GO:0003824">
    <property type="term" value="F:catalytic activity"/>
    <property type="evidence" value="ECO:0007669"/>
    <property type="project" value="InterPro"/>
</dbReference>
<dbReference type="CDD" id="cd09076">
    <property type="entry name" value="L1-EN"/>
    <property type="match status" value="1"/>
</dbReference>
<proteinExistence type="predicted"/>
<gene>
    <name evidence="4" type="primary">LOC114244238</name>
</gene>
<dbReference type="RefSeq" id="XP_028031792.1">
    <property type="nucleotide sequence ID" value="XM_028175991.1"/>
</dbReference>
<evidence type="ECO:0000256" key="1">
    <source>
        <dbReference type="PROSITE-ProRule" id="PRU00042"/>
    </source>
</evidence>
<reference evidence="4" key="1">
    <citation type="submission" date="2025-08" db="UniProtKB">
        <authorList>
            <consortium name="RefSeq"/>
        </authorList>
    </citation>
    <scope>IDENTIFICATION</scope>
    <source>
        <tissue evidence="4">Silk gland</tissue>
    </source>
</reference>
<dbReference type="Gene3D" id="3.60.10.10">
    <property type="entry name" value="Endonuclease/exonuclease/phosphatase"/>
    <property type="match status" value="1"/>
</dbReference>
<evidence type="ECO:0000259" key="2">
    <source>
        <dbReference type="PROSITE" id="PS50157"/>
    </source>
</evidence>
<dbReference type="InterPro" id="IPR013087">
    <property type="entry name" value="Znf_C2H2_type"/>
</dbReference>
<feature type="domain" description="C2H2-type" evidence="2">
    <location>
        <begin position="719"/>
        <end position="746"/>
    </location>
</feature>
<dbReference type="PROSITE" id="PS50157">
    <property type="entry name" value="ZINC_FINGER_C2H2_2"/>
    <property type="match status" value="1"/>
</dbReference>
<organism evidence="3 4">
    <name type="scientific">Bombyx mandarina</name>
    <name type="common">Wild silk moth</name>
    <name type="synonym">Wild silkworm</name>
    <dbReference type="NCBI Taxonomy" id="7092"/>
    <lineage>
        <taxon>Eukaryota</taxon>
        <taxon>Metazoa</taxon>
        <taxon>Ecdysozoa</taxon>
        <taxon>Arthropoda</taxon>
        <taxon>Hexapoda</taxon>
        <taxon>Insecta</taxon>
        <taxon>Pterygota</taxon>
        <taxon>Neoptera</taxon>
        <taxon>Endopterygota</taxon>
        <taxon>Lepidoptera</taxon>
        <taxon>Glossata</taxon>
        <taxon>Ditrysia</taxon>
        <taxon>Bombycoidea</taxon>
        <taxon>Bombycidae</taxon>
        <taxon>Bombycinae</taxon>
        <taxon>Bombyx</taxon>
    </lineage>
</organism>
<keyword evidence="1" id="KW-0862">Zinc</keyword>
<dbReference type="PANTHER" id="PTHR47027:SF20">
    <property type="entry name" value="REVERSE TRANSCRIPTASE-LIKE PROTEIN WITH RNA-DIRECTED DNA POLYMERASE DOMAIN"/>
    <property type="match status" value="1"/>
</dbReference>
<dbReference type="Pfam" id="PF03372">
    <property type="entry name" value="Exo_endo_phos"/>
    <property type="match status" value="1"/>
</dbReference>
<evidence type="ECO:0000313" key="3">
    <source>
        <dbReference type="Proteomes" id="UP000504629"/>
    </source>
</evidence>
<keyword evidence="1" id="KW-0479">Metal-binding</keyword>